<sequence length="420" mass="48059">MEREMEPWERSRTASVKKPTISPAPPVDSLGDDLLGEILLRLPDMASLASAALVCKSWARVASAPAIFRHFLSLRRPPLVGFILTDNRHVPLHCPDLRFISAGSGNRNLATAVADGDFFFEDLPEIDSDDEEYYEDEWRLRGCDGGLLLLSRSRDSVDLAVYDPLARTAVFFRAPQVWRLWFPMVRYAIVANGTDSSFQVIGLQQWGWGDESAVFSSSNGKWVMIDSDADRVVRNFNRVRSDGIPAGRFVYWRSDTKTVKYRKNEEKILVLDTETMVWSVVNPPFPCGESYCIADMAEHGGLCIVSSKEQCIKLWVRNSNGEWILKEVSLLNQFGYLKMLRRDEWMKRVRILAMKAGYVYMEFWSIRKPHSYLLVLNLNTNKLQMFRNQSTEPYRGPAFPFFTRFAPLPASVDDKKLRGD</sequence>
<keyword evidence="2" id="KW-1185">Reference proteome</keyword>
<name>A0ACD5W2K3_AVESA</name>
<evidence type="ECO:0000313" key="2">
    <source>
        <dbReference type="Proteomes" id="UP001732700"/>
    </source>
</evidence>
<proteinExistence type="predicted"/>
<accession>A0ACD5W2K3</accession>
<organism evidence="1 2">
    <name type="scientific">Avena sativa</name>
    <name type="common">Oat</name>
    <dbReference type="NCBI Taxonomy" id="4498"/>
    <lineage>
        <taxon>Eukaryota</taxon>
        <taxon>Viridiplantae</taxon>
        <taxon>Streptophyta</taxon>
        <taxon>Embryophyta</taxon>
        <taxon>Tracheophyta</taxon>
        <taxon>Spermatophyta</taxon>
        <taxon>Magnoliopsida</taxon>
        <taxon>Liliopsida</taxon>
        <taxon>Poales</taxon>
        <taxon>Poaceae</taxon>
        <taxon>BOP clade</taxon>
        <taxon>Pooideae</taxon>
        <taxon>Poodae</taxon>
        <taxon>Poeae</taxon>
        <taxon>Poeae Chloroplast Group 1 (Aveneae type)</taxon>
        <taxon>Aveninae</taxon>
        <taxon>Avena</taxon>
    </lineage>
</organism>
<dbReference type="Proteomes" id="UP001732700">
    <property type="component" value="Chromosome 3D"/>
</dbReference>
<dbReference type="EnsemblPlants" id="AVESA.00010b.r2.3DG0543690.1">
    <property type="protein sequence ID" value="AVESA.00010b.r2.3DG0543690.1.CDS.1"/>
    <property type="gene ID" value="AVESA.00010b.r2.3DG0543690"/>
</dbReference>
<reference evidence="1" key="2">
    <citation type="submission" date="2025-09" db="UniProtKB">
        <authorList>
            <consortium name="EnsemblPlants"/>
        </authorList>
    </citation>
    <scope>IDENTIFICATION</scope>
</reference>
<evidence type="ECO:0000313" key="1">
    <source>
        <dbReference type="EnsemblPlants" id="AVESA.00010b.r2.3DG0543690.1.CDS.1"/>
    </source>
</evidence>
<reference evidence="1" key="1">
    <citation type="submission" date="2021-05" db="EMBL/GenBank/DDBJ databases">
        <authorList>
            <person name="Scholz U."/>
            <person name="Mascher M."/>
            <person name="Fiebig A."/>
        </authorList>
    </citation>
    <scope>NUCLEOTIDE SEQUENCE [LARGE SCALE GENOMIC DNA]</scope>
</reference>
<protein>
    <submittedName>
        <fullName evidence="1">Uncharacterized protein</fullName>
    </submittedName>
</protein>